<dbReference type="GeneID" id="31356507"/>
<dbReference type="InParanoid" id="D3AXS0"/>
<dbReference type="AlphaFoldDB" id="D3AXS0"/>
<proteinExistence type="predicted"/>
<sequence length="371" mass="43498">MSELNNNNNKDGERKNNESKEKSNDIVSSIVNDLIDGIICCLKKDARYDLIDCKEEKNQQQLQKEQPINNDILFTTIKHIQTQETSNQPNKIIYYRQESETINRNQTETVIWQPRVLKQVKNDCCGYYSLFNGISVYKSCIANSFEDRDSYFKRMTCRPLFWHIYSIALNLLVQKARLAKKTYYPWNEKYIVKGIMERCYIDCALDIDGGEQAKQPIGDHLLIITTTTTTTIFIIRILQDCILGDKDIVKEIIDINLNGFLDNYYQYVNPIDSVSIHESLDLNDIKMVQLIHWLENYWPPSVIEHNICQVLDCIIKSKEDMNDIIHQNTLESFSKWTKDLSNHSLATSEINLLKRFSTTVEWFQYKFIRPS</sequence>
<gene>
    <name evidence="2" type="ORF">PPL_00977</name>
</gene>
<feature type="region of interest" description="Disordered" evidence="1">
    <location>
        <begin position="1"/>
        <end position="23"/>
    </location>
</feature>
<evidence type="ECO:0000256" key="1">
    <source>
        <dbReference type="SAM" id="MobiDB-lite"/>
    </source>
</evidence>
<comment type="caution">
    <text evidence="2">The sequence shown here is derived from an EMBL/GenBank/DDBJ whole genome shotgun (WGS) entry which is preliminary data.</text>
</comment>
<dbReference type="FunCoup" id="D3AXS0">
    <property type="interactions" value="805"/>
</dbReference>
<keyword evidence="3" id="KW-1185">Reference proteome</keyword>
<dbReference type="EMBL" id="ADBJ01000004">
    <property type="protein sequence ID" value="EFA85747.1"/>
    <property type="molecule type" value="Genomic_DNA"/>
</dbReference>
<evidence type="ECO:0000313" key="3">
    <source>
        <dbReference type="Proteomes" id="UP000001396"/>
    </source>
</evidence>
<organism evidence="2 3">
    <name type="scientific">Heterostelium pallidum (strain ATCC 26659 / Pp 5 / PN500)</name>
    <name type="common">Cellular slime mold</name>
    <name type="synonym">Polysphondylium pallidum</name>
    <dbReference type="NCBI Taxonomy" id="670386"/>
    <lineage>
        <taxon>Eukaryota</taxon>
        <taxon>Amoebozoa</taxon>
        <taxon>Evosea</taxon>
        <taxon>Eumycetozoa</taxon>
        <taxon>Dictyostelia</taxon>
        <taxon>Acytosteliales</taxon>
        <taxon>Acytosteliaceae</taxon>
        <taxon>Heterostelium</taxon>
    </lineage>
</organism>
<name>D3AXS0_HETP5</name>
<evidence type="ECO:0000313" key="2">
    <source>
        <dbReference type="EMBL" id="EFA85747.1"/>
    </source>
</evidence>
<feature type="compositionally biased region" description="Basic and acidic residues" evidence="1">
    <location>
        <begin position="10"/>
        <end position="23"/>
    </location>
</feature>
<dbReference type="Proteomes" id="UP000001396">
    <property type="component" value="Unassembled WGS sequence"/>
</dbReference>
<accession>D3AXS0</accession>
<reference evidence="2 3" key="1">
    <citation type="journal article" date="2011" name="Genome Res.">
        <title>Phylogeny-wide analysis of social amoeba genomes highlights ancient origins for complex intercellular communication.</title>
        <authorList>
            <person name="Heidel A.J."/>
            <person name="Lawal H.M."/>
            <person name="Felder M."/>
            <person name="Schilde C."/>
            <person name="Helps N.R."/>
            <person name="Tunggal B."/>
            <person name="Rivero F."/>
            <person name="John U."/>
            <person name="Schleicher M."/>
            <person name="Eichinger L."/>
            <person name="Platzer M."/>
            <person name="Noegel A.A."/>
            <person name="Schaap P."/>
            <person name="Gloeckner G."/>
        </authorList>
    </citation>
    <scope>NUCLEOTIDE SEQUENCE [LARGE SCALE GENOMIC DNA]</scope>
    <source>
        <strain evidence="3">ATCC 26659 / Pp 5 / PN500</strain>
    </source>
</reference>
<protein>
    <submittedName>
        <fullName evidence="2">Uncharacterized protein</fullName>
    </submittedName>
</protein>
<dbReference type="RefSeq" id="XP_020437853.1">
    <property type="nucleotide sequence ID" value="XM_020571995.1"/>
</dbReference>